<evidence type="ECO:0000256" key="1">
    <source>
        <dbReference type="SAM" id="MobiDB-lite"/>
    </source>
</evidence>
<reference evidence="2" key="1">
    <citation type="submission" date="2020-09" db="EMBL/GenBank/DDBJ databases">
        <title>Comparative genome analyses of four rice-infecting Rhizoctonia solani isolates reveal extensive enrichment of homogalacturonan modification genes.</title>
        <authorList>
            <person name="Lee D.-Y."/>
            <person name="Jeon J."/>
            <person name="Kim K.-T."/>
            <person name="Cheong K."/>
            <person name="Song H."/>
            <person name="Choi G."/>
            <person name="Ko J."/>
            <person name="Opiyo S.O."/>
            <person name="Zuo S."/>
            <person name="Madhav S."/>
            <person name="Lee Y.-H."/>
            <person name="Wang G.-L."/>
        </authorList>
    </citation>
    <scope>NUCLEOTIDE SEQUENCE</scope>
    <source>
        <strain evidence="2">AG1-IA B2</strain>
    </source>
</reference>
<feature type="non-terminal residue" evidence="2">
    <location>
        <position position="1"/>
    </location>
</feature>
<name>A0A8H7IIW3_9AGAM</name>
<dbReference type="AlphaFoldDB" id="A0A8H7IIW3"/>
<evidence type="ECO:0000313" key="2">
    <source>
        <dbReference type="EMBL" id="KAF8760353.1"/>
    </source>
</evidence>
<feature type="region of interest" description="Disordered" evidence="1">
    <location>
        <begin position="1"/>
        <end position="26"/>
    </location>
</feature>
<dbReference type="EMBL" id="JACYCF010000002">
    <property type="protein sequence ID" value="KAF8760353.1"/>
    <property type="molecule type" value="Genomic_DNA"/>
</dbReference>
<dbReference type="InterPro" id="IPR016024">
    <property type="entry name" value="ARM-type_fold"/>
</dbReference>
<organism evidence="2 3">
    <name type="scientific">Rhizoctonia solani</name>
    <dbReference type="NCBI Taxonomy" id="456999"/>
    <lineage>
        <taxon>Eukaryota</taxon>
        <taxon>Fungi</taxon>
        <taxon>Dikarya</taxon>
        <taxon>Basidiomycota</taxon>
        <taxon>Agaricomycotina</taxon>
        <taxon>Agaricomycetes</taxon>
        <taxon>Cantharellales</taxon>
        <taxon>Ceratobasidiaceae</taxon>
        <taxon>Rhizoctonia</taxon>
    </lineage>
</organism>
<accession>A0A8H7IIW3</accession>
<protein>
    <submittedName>
        <fullName evidence="2">GTPase-activator protein for Ras-like GTPases</fullName>
    </submittedName>
</protein>
<feature type="region of interest" description="Disordered" evidence="1">
    <location>
        <begin position="210"/>
        <end position="232"/>
    </location>
</feature>
<proteinExistence type="predicted"/>
<evidence type="ECO:0000313" key="3">
    <source>
        <dbReference type="Proteomes" id="UP000614334"/>
    </source>
</evidence>
<feature type="compositionally biased region" description="Gly residues" evidence="1">
    <location>
        <begin position="15"/>
        <end position="24"/>
    </location>
</feature>
<dbReference type="SUPFAM" id="SSF48371">
    <property type="entry name" value="ARM repeat"/>
    <property type="match status" value="1"/>
</dbReference>
<dbReference type="Proteomes" id="UP000614334">
    <property type="component" value="Unassembled WGS sequence"/>
</dbReference>
<feature type="compositionally biased region" description="Polar residues" evidence="1">
    <location>
        <begin position="1"/>
        <end position="12"/>
    </location>
</feature>
<gene>
    <name evidence="2" type="ORF">RHS01_01490</name>
</gene>
<sequence length="1118" mass="122269">MHRTSDSASTLLPTVGGGGGGGGQNMNKTMSSLALASTNVPQSHKAIINALVNRLQAKLPCNSGLNLHAVESDPTLQQSGRTPHPALPHPASYRPATEGFLPLDLLHSQFYILKILSAAFTFRTQLERDARRDPTSPQLAPSSRHEPAFAFDALPLSDEVAQYTISVMVLIMRQTSSVSERARTIGLMYNEHVPDFHTIDAVGLTNLSPSPTVWGGTDRGTTKPDGSAGKSTIASSLRELEGASPSWATPGAASVPLLPSSAYPFASGMHGPSKPVKATAPAVNTTPALSSLVAPAAACYSDTPSSLSCVTEISSLIVGVQDKSKLAIANAARQAVWNWIEILPNEYTELLSGQRTLDGGPERLFDVLCPSQFERDGKQRLYWPTLTVLLAASPERLQGLEIGASGGRAKRDRKIALFKDSLVKGSQSSTRQLRETAIACIGELSKAASFAVGKNASHADSVPIKSLAQDVMSEVKNRLFSPPAPHKSFTEQNEAIDVSFHVDSLVAIFRSFPTFAASTAFPAVLAPECSEAVKLAGVRACLLLASEVTRVPSQPKLGDLVNATAVRLRKIMTSTTEQTAEQYPDGTIVAPRLHPVAQRNAPDLTDREQLILALLALFRTDVRPSFDPCIRTAAARTFGILAATARQMQIGHPLGVAAKELAAHTGPNALRAGALLVYNSTNTTDLRLAYNSLISIVLARYANPVEVTRSRRAQTSTDNPKLSSTTKMLNTQAALALYPDIVTHASRNLGLLVVIEKMELAPEPGGCSADLLLKRASVYEALGDTNVVVVGRIAHQKRIRKLLRTAAAPSTINMAAWMECFTRWEERTSRLEQLTDVRNAGRTHGMAEPHDVPGYMGRLMRLHREPLPAFRELIQSEEIPKRMLWPPSANKKVEEFIVRMVGLLKSTHLFCRETVKDALGQELHPRLYSILMNRFLMSAKDKLEREHPWSPDLCQCLEQFVTVLKLIFERIESETDTSHIKVSISALVRSLLQLLHAAPKGDSWAMRIRVKFCHMAYNLRLPRAMVELPSNTPDAQHRTQGEVNVACLKTVVLLLDRFQLGVPDRSQGTDDDVTNVRSRLFYRYFQFFLRVVKQCFEKFPIGDERSQRVAFGLAKDVR</sequence>
<comment type="caution">
    <text evidence="2">The sequence shown here is derived from an EMBL/GenBank/DDBJ whole genome shotgun (WGS) entry which is preliminary data.</text>
</comment>